<keyword evidence="9 16" id="KW-0067">ATP-binding</keyword>
<dbReference type="PROSITE" id="PS52040">
    <property type="entry name" value="TOPO_IIA"/>
    <property type="match status" value="1"/>
</dbReference>
<dbReference type="GO" id="GO:0003918">
    <property type="term" value="F:DNA topoisomerase type II (double strand cut, ATP-hydrolyzing) activity"/>
    <property type="evidence" value="ECO:0007669"/>
    <property type="project" value="UniProtKB-UniRule"/>
</dbReference>
<evidence type="ECO:0000259" key="18">
    <source>
        <dbReference type="PROSITE" id="PS50880"/>
    </source>
</evidence>
<dbReference type="Gene3D" id="3.30.230.10">
    <property type="match status" value="1"/>
</dbReference>
<dbReference type="GO" id="GO:0000819">
    <property type="term" value="P:sister chromatid segregation"/>
    <property type="evidence" value="ECO:0007669"/>
    <property type="project" value="TreeGrafter"/>
</dbReference>
<feature type="compositionally biased region" description="Acidic residues" evidence="17">
    <location>
        <begin position="1591"/>
        <end position="1618"/>
    </location>
</feature>
<dbReference type="GO" id="GO:0005634">
    <property type="term" value="C:nucleus"/>
    <property type="evidence" value="ECO:0007669"/>
    <property type="project" value="TreeGrafter"/>
</dbReference>
<dbReference type="InterPro" id="IPR013757">
    <property type="entry name" value="Topo_IIA_A_a_sf"/>
</dbReference>
<dbReference type="InterPro" id="IPR014721">
    <property type="entry name" value="Ribsml_uS5_D2-typ_fold_subgr"/>
</dbReference>
<dbReference type="InterPro" id="IPR013759">
    <property type="entry name" value="Topo_IIA_B_C"/>
</dbReference>
<dbReference type="CDD" id="cd03365">
    <property type="entry name" value="TOPRIM_TopoIIA"/>
    <property type="match status" value="1"/>
</dbReference>
<dbReference type="InterPro" id="IPR013760">
    <property type="entry name" value="Topo_IIA-like_dom_sf"/>
</dbReference>
<keyword evidence="7" id="KW-0479">Metal-binding</keyword>
<evidence type="ECO:0000256" key="14">
    <source>
        <dbReference type="ARBA" id="ARBA00053943"/>
    </source>
</evidence>
<dbReference type="PANTHER" id="PTHR10169:SF38">
    <property type="entry name" value="DNA TOPOISOMERASE 2"/>
    <property type="match status" value="1"/>
</dbReference>
<evidence type="ECO:0000313" key="20">
    <source>
        <dbReference type="EMBL" id="TPX60426.1"/>
    </source>
</evidence>
<dbReference type="InterPro" id="IPR003594">
    <property type="entry name" value="HATPase_dom"/>
</dbReference>
<proteinExistence type="inferred from homology"/>
<dbReference type="CDD" id="cd03481">
    <property type="entry name" value="TopoIIA_Trans_ScTopoIIA"/>
    <property type="match status" value="1"/>
</dbReference>
<sequence>MSASEDDWDEFAPPAKATKKPAPKAATRAPAKVTKPKTVAKPKSKPVLGDANVSMEDDVIASSKAPSKGKSANSSEPKSVEEIYQKKTQLEHILIRPDTYIGSIESQTVPMWVYEDDKMVYRDTTYVPGLYKIFDEIIVNAADNKVRDPTMDTIKVNIDKENSTISVYNNGRGIPIEMHSKEKVYVPELIFGHLLTSSNYDDDEKKVTGGRNGYGAKLCNIFSKEFIVETADSVTGRKFVQTHSDNMTKKSAPRVTANPKGENYTKISFKPDLEKFGMSSIDSDFEALAKKRIYDLAGCVRGVKVFLNDVRLKLKDFKDYVELYVNSATHGGIVENPVIIYERPNERWEVAFTLSDGHFQQVSFVNSICTTKGGTHVEHVAAQLASGLMEAVKKKDKKAIALKPQQVKNHMWVFVNCSIENPAFDSQTKENMTLKQSSFGSKCGLTEDFMKKVLKSGVVDNILSFARFKQDQLLKKTDGGKKSRFRHAKLDEANNAGVKNGHQCTLILTEGDSAKTLAVSGLSVIGRDNFGVFPLRGKLLNVREASHSQIAANAEITAIKKIIGLEHGKVYETVKGLRYGSLMIMTDQDHDGSHIKGLIINLIDHFWPSLLKVPGFLLEFITPIIKVTKGEGKKRQEQAFFTIPEYETWKAEHADAKGWTIKYYKGLGTSESADAKKYFSDLDTHLKRFSPARDGDRELIDMAFSKKKADDRKEWLRQFQPGTYMDHNRERIPLDEFINKELILFSMADNARSIPSAIDGLKPGQRKIIWSSFKKNLKSQIKVAQLVGYVSEQSAYHHGEASLASTIVGLAQTFVGSNNLSLLQPHGQFGTRLQGGKDAASPRYIFTALSPLARALFQPSDDALLTYVNDDGVDVEPEWYLPILPMLLINGAEGIGTGWSTSIPNYNPREIVENIFRMMAGQDPLPMLPWYRGFKGSIEQMSKDKYKVTGVIKKIDDTTVEISELPIRCWTQSYKEDLESWLVGTEKEAAWITDYKEYHTDTSVRFTVTLSEEQMALAEKEGLEKRFKLVGSISTSNLVCFDQEGRIKKYENIEGIFTDFYDLRRRYYQKRKDHLLDELNYELTKINNKVRFVTEIIEGELVVQKKRKAVLLQELKQRKYTPFYNKKAPIPEEEDENEDSATDSAQAGGYDYLLTMPIWNLTMEKVEQLKNQRDQKESEIVLMTGLSIDDLWRTDLDGFLAQWDDFEKKMEAADAQVPKNGTTAAGGGRKPAGAKKTTAVAKGKTVATKAKAPEPVSDENNDDDFMVADDSSTINDPAELRNVKQEKPKRVVKTAPKSAKPAAASKAATSAAIEDLTENMSTISIDKKAAVTAAKKRTLGGRKTAAPGQARAPVAMKTESKSETGSSTTSSPGSKNTLPASAAATSEWNYDSGDNGMDDYMDIDALASTAAAAFGKPEAKPVKPVTSRAQKPAAAPAPVKSRAARVKGSIVESDSDETTMGDLPRSSSPAKKKATAARGKKDAAKFLSDSDAPSPIAKAAPRRKAQAISESEYGLDLPASLPLSKKPTAPAAASRKKPVAVASETDDEGDDITPAPVTSKVALSKSAVAVKIPAAGRTTRGKQPVKYVDTASEEDEDVISDFEGSEIEESESDFEGDY</sequence>
<dbReference type="Pfam" id="PF16898">
    <property type="entry name" value="TOPRIM_C"/>
    <property type="match status" value="1"/>
</dbReference>
<dbReference type="FunFam" id="3.30.230.10:FF:000008">
    <property type="entry name" value="DNA topoisomerase 2"/>
    <property type="match status" value="1"/>
</dbReference>
<dbReference type="SUPFAM" id="SSF54211">
    <property type="entry name" value="Ribosomal protein S5 domain 2-like"/>
    <property type="match status" value="1"/>
</dbReference>
<feature type="compositionally biased region" description="Polar residues" evidence="17">
    <location>
        <begin position="1376"/>
        <end position="1389"/>
    </location>
</feature>
<feature type="active site" description="O-(5'-phospho-DNA)-tyrosine intermediate" evidence="15">
    <location>
        <position position="844"/>
    </location>
</feature>
<evidence type="ECO:0000256" key="16">
    <source>
        <dbReference type="RuleBase" id="RU362094"/>
    </source>
</evidence>
<evidence type="ECO:0000256" key="1">
    <source>
        <dbReference type="ARBA" id="ARBA00000185"/>
    </source>
</evidence>
<keyword evidence="10" id="KW-0460">Magnesium</keyword>
<dbReference type="InterPro" id="IPR013758">
    <property type="entry name" value="Topo_IIA_A/C_ab"/>
</dbReference>
<feature type="compositionally biased region" description="Basic residues" evidence="17">
    <location>
        <begin position="34"/>
        <end position="44"/>
    </location>
</feature>
<dbReference type="SMART" id="SM00387">
    <property type="entry name" value="HATPase_c"/>
    <property type="match status" value="1"/>
</dbReference>
<feature type="compositionally biased region" description="Low complexity" evidence="17">
    <location>
        <begin position="61"/>
        <end position="75"/>
    </location>
</feature>
<feature type="compositionally biased region" description="Low complexity" evidence="17">
    <location>
        <begin position="1427"/>
        <end position="1441"/>
    </location>
</feature>
<dbReference type="EC" id="5.6.2.2" evidence="5 16"/>
<comment type="similarity">
    <text evidence="4 16">Belongs to the type II topoisomerase family.</text>
</comment>
<dbReference type="SUPFAM" id="SSF56719">
    <property type="entry name" value="Type II DNA topoisomerase"/>
    <property type="match status" value="1"/>
</dbReference>
<protein>
    <recommendedName>
        <fullName evidence="6 16">DNA topoisomerase 2</fullName>
        <ecNumber evidence="5 16">5.6.2.2</ecNumber>
    </recommendedName>
</protein>
<evidence type="ECO:0000256" key="10">
    <source>
        <dbReference type="ARBA" id="ARBA00022842"/>
    </source>
</evidence>
<evidence type="ECO:0000256" key="17">
    <source>
        <dbReference type="SAM" id="MobiDB-lite"/>
    </source>
</evidence>
<evidence type="ECO:0000256" key="8">
    <source>
        <dbReference type="ARBA" id="ARBA00022741"/>
    </source>
</evidence>
<feature type="compositionally biased region" description="Acidic residues" evidence="17">
    <location>
        <begin position="1"/>
        <end position="10"/>
    </location>
</feature>
<feature type="compositionally biased region" description="Low complexity" evidence="17">
    <location>
        <begin position="23"/>
        <end position="33"/>
    </location>
</feature>
<feature type="region of interest" description="Disordered" evidence="17">
    <location>
        <begin position="1575"/>
        <end position="1618"/>
    </location>
</feature>
<comment type="subunit">
    <text evidence="16">Homodimer.</text>
</comment>
<evidence type="ECO:0000256" key="12">
    <source>
        <dbReference type="ARBA" id="ARBA00023125"/>
    </source>
</evidence>
<dbReference type="GO" id="GO:0005524">
    <property type="term" value="F:ATP binding"/>
    <property type="evidence" value="ECO:0007669"/>
    <property type="project" value="UniProtKB-UniRule"/>
</dbReference>
<comment type="catalytic activity">
    <reaction evidence="1 15 16">
        <text>ATP-dependent breakage, passage and rejoining of double-stranded DNA.</text>
        <dbReference type="EC" id="5.6.2.2"/>
    </reaction>
</comment>
<dbReference type="GO" id="GO:0046872">
    <property type="term" value="F:metal ion binding"/>
    <property type="evidence" value="ECO:0007669"/>
    <property type="project" value="UniProtKB-KW"/>
</dbReference>
<dbReference type="PROSITE" id="PS00177">
    <property type="entry name" value="TOPOISOMERASE_II"/>
    <property type="match status" value="1"/>
</dbReference>
<dbReference type="InterPro" id="IPR013506">
    <property type="entry name" value="Topo_IIA_bsu_dom2"/>
</dbReference>
<dbReference type="Gene3D" id="3.30.1360.40">
    <property type="match status" value="1"/>
</dbReference>
<feature type="domain" description="Topo IIA-type catalytic" evidence="19">
    <location>
        <begin position="754"/>
        <end position="1196"/>
    </location>
</feature>
<dbReference type="InterPro" id="IPR002205">
    <property type="entry name" value="Topo_IIA_dom_A"/>
</dbReference>
<keyword evidence="13 15" id="KW-0413">Isomerase</keyword>
<dbReference type="InterPro" id="IPR036890">
    <property type="entry name" value="HATPase_C_sf"/>
</dbReference>
<evidence type="ECO:0000256" key="2">
    <source>
        <dbReference type="ARBA" id="ARBA00001913"/>
    </source>
</evidence>
<dbReference type="PANTHER" id="PTHR10169">
    <property type="entry name" value="DNA TOPOISOMERASE/GYRASE"/>
    <property type="match status" value="1"/>
</dbReference>
<feature type="compositionally biased region" description="Low complexity" evidence="17">
    <location>
        <begin position="1293"/>
        <end position="1307"/>
    </location>
</feature>
<comment type="function">
    <text evidence="14 16">Control of topological states of DNA by transient breakage and subsequent rejoining of DNA strands. Topoisomerase II makes double-strand breaks.</text>
</comment>
<keyword evidence="12 15" id="KW-0238">DNA-binding</keyword>
<dbReference type="Gene3D" id="3.40.50.670">
    <property type="match status" value="1"/>
</dbReference>
<dbReference type="Gene3D" id="1.10.268.10">
    <property type="entry name" value="Topoisomerase, domain 3"/>
    <property type="match status" value="1"/>
</dbReference>
<dbReference type="PROSITE" id="PS50880">
    <property type="entry name" value="TOPRIM"/>
    <property type="match status" value="1"/>
</dbReference>
<dbReference type="GO" id="GO:0000712">
    <property type="term" value="P:resolution of meiotic recombination intermediates"/>
    <property type="evidence" value="ECO:0007669"/>
    <property type="project" value="TreeGrafter"/>
</dbReference>
<dbReference type="SMART" id="SM00434">
    <property type="entry name" value="TOP4c"/>
    <property type="match status" value="1"/>
</dbReference>
<dbReference type="SMART" id="SM00433">
    <property type="entry name" value="TOP2c"/>
    <property type="match status" value="1"/>
</dbReference>
<dbReference type="InterPro" id="IPR001154">
    <property type="entry name" value="TopoII_euk"/>
</dbReference>
<accession>A0A507E9E2</accession>
<evidence type="ECO:0000256" key="3">
    <source>
        <dbReference type="ARBA" id="ARBA00001946"/>
    </source>
</evidence>
<evidence type="ECO:0000256" key="15">
    <source>
        <dbReference type="PROSITE-ProRule" id="PRU01384"/>
    </source>
</evidence>
<dbReference type="Gene3D" id="3.30.565.10">
    <property type="entry name" value="Histidine kinase-like ATPase, C-terminal domain"/>
    <property type="match status" value="1"/>
</dbReference>
<keyword evidence="11 15" id="KW-0799">Topoisomerase</keyword>
<dbReference type="FunFam" id="3.30.1490.30:FF:000001">
    <property type="entry name" value="DNA topoisomerase 2"/>
    <property type="match status" value="1"/>
</dbReference>
<dbReference type="InterPro" id="IPR018522">
    <property type="entry name" value="TopoIIA_CS"/>
</dbReference>
<dbReference type="Pfam" id="PF01751">
    <property type="entry name" value="Toprim"/>
    <property type="match status" value="1"/>
</dbReference>
<dbReference type="InterPro" id="IPR020568">
    <property type="entry name" value="Ribosomal_Su5_D2-typ_SF"/>
</dbReference>
<evidence type="ECO:0000313" key="21">
    <source>
        <dbReference type="Proteomes" id="UP000318582"/>
    </source>
</evidence>
<dbReference type="Gene3D" id="3.90.199.10">
    <property type="entry name" value="Topoisomerase II, domain 5"/>
    <property type="match status" value="1"/>
</dbReference>
<feature type="region of interest" description="Disordered" evidence="17">
    <location>
        <begin position="1218"/>
        <end position="1263"/>
    </location>
</feature>
<dbReference type="FunFam" id="3.40.50.670:FF:000001">
    <property type="entry name" value="DNA topoisomerase 2"/>
    <property type="match status" value="2"/>
</dbReference>
<evidence type="ECO:0000256" key="11">
    <source>
        <dbReference type="ARBA" id="ARBA00023029"/>
    </source>
</evidence>
<keyword evidence="8 16" id="KW-0547">Nucleotide-binding</keyword>
<feature type="domain" description="Toprim" evidence="18">
    <location>
        <begin position="504"/>
        <end position="618"/>
    </location>
</feature>
<dbReference type="STRING" id="109895.A0A507E9E2"/>
<dbReference type="GO" id="GO:0003677">
    <property type="term" value="F:DNA binding"/>
    <property type="evidence" value="ECO:0007669"/>
    <property type="project" value="UniProtKB-UniRule"/>
</dbReference>
<dbReference type="FunFam" id="3.30.1360.40:FF:000003">
    <property type="entry name" value="DNA topoisomerase 2"/>
    <property type="match status" value="1"/>
</dbReference>
<feature type="region of interest" description="Disordered" evidence="17">
    <location>
        <begin position="1336"/>
        <end position="1400"/>
    </location>
</feature>
<dbReference type="InterPro" id="IPR034157">
    <property type="entry name" value="TOPRIM_TopoII"/>
</dbReference>
<dbReference type="InterPro" id="IPR031660">
    <property type="entry name" value="TOPRIM_C"/>
</dbReference>
<dbReference type="CDD" id="cd16930">
    <property type="entry name" value="HATPase_TopII-like"/>
    <property type="match status" value="1"/>
</dbReference>
<dbReference type="PRINTS" id="PR01158">
    <property type="entry name" value="TOPISMRASEII"/>
</dbReference>
<feature type="region of interest" description="Disordered" evidence="17">
    <location>
        <begin position="1284"/>
        <end position="1307"/>
    </location>
</feature>
<dbReference type="GO" id="GO:0006265">
    <property type="term" value="P:DNA topological change"/>
    <property type="evidence" value="ECO:0007669"/>
    <property type="project" value="UniProtKB-UniRule"/>
</dbReference>
<organism evidence="20 21">
    <name type="scientific">Powellomyces hirtus</name>
    <dbReference type="NCBI Taxonomy" id="109895"/>
    <lineage>
        <taxon>Eukaryota</taxon>
        <taxon>Fungi</taxon>
        <taxon>Fungi incertae sedis</taxon>
        <taxon>Chytridiomycota</taxon>
        <taxon>Chytridiomycota incertae sedis</taxon>
        <taxon>Chytridiomycetes</taxon>
        <taxon>Spizellomycetales</taxon>
        <taxon>Powellomycetaceae</taxon>
        <taxon>Powellomyces</taxon>
    </lineage>
</organism>
<dbReference type="FunFam" id="3.30.565.10:FF:000004">
    <property type="entry name" value="DNA topoisomerase 2"/>
    <property type="match status" value="1"/>
</dbReference>
<reference evidence="20 21" key="1">
    <citation type="journal article" date="2019" name="Sci. Rep.">
        <title>Comparative genomics of chytrid fungi reveal insights into the obligate biotrophic and pathogenic lifestyle of Synchytrium endobioticum.</title>
        <authorList>
            <person name="van de Vossenberg B.T.L.H."/>
            <person name="Warris S."/>
            <person name="Nguyen H.D.T."/>
            <person name="van Gent-Pelzer M.P.E."/>
            <person name="Joly D.L."/>
            <person name="van de Geest H.C."/>
            <person name="Bonants P.J.M."/>
            <person name="Smith D.S."/>
            <person name="Levesque C.A."/>
            <person name="van der Lee T.A.J."/>
        </authorList>
    </citation>
    <scope>NUCLEOTIDE SEQUENCE [LARGE SCALE GENOMIC DNA]</scope>
    <source>
        <strain evidence="20 21">CBS 809.83</strain>
    </source>
</reference>
<dbReference type="InterPro" id="IPR001241">
    <property type="entry name" value="Topo_IIA"/>
</dbReference>
<comment type="cofactor">
    <cofactor evidence="3">
        <name>Mg(2+)</name>
        <dbReference type="ChEBI" id="CHEBI:18420"/>
    </cofactor>
</comment>
<evidence type="ECO:0000256" key="13">
    <source>
        <dbReference type="ARBA" id="ARBA00023235"/>
    </source>
</evidence>
<keyword evidence="21" id="KW-1185">Reference proteome</keyword>
<feature type="region of interest" description="Disordered" evidence="17">
    <location>
        <begin position="1"/>
        <end position="80"/>
    </location>
</feature>
<evidence type="ECO:0000256" key="6">
    <source>
        <dbReference type="ARBA" id="ARBA00019635"/>
    </source>
</evidence>
<comment type="caution">
    <text evidence="20">The sequence shown here is derived from an EMBL/GenBank/DDBJ whole genome shotgun (WGS) entry which is preliminary data.</text>
</comment>
<dbReference type="CDD" id="cd00187">
    <property type="entry name" value="TOP4c"/>
    <property type="match status" value="1"/>
</dbReference>
<evidence type="ECO:0000256" key="7">
    <source>
        <dbReference type="ARBA" id="ARBA00022723"/>
    </source>
</evidence>
<dbReference type="FunFam" id="3.90.199.10:FF:000002">
    <property type="entry name" value="DNA topoisomerase 2"/>
    <property type="match status" value="1"/>
</dbReference>
<feature type="compositionally biased region" description="Low complexity" evidence="17">
    <location>
        <begin position="1363"/>
        <end position="1375"/>
    </location>
</feature>
<dbReference type="InterPro" id="IPR050634">
    <property type="entry name" value="DNA_Topoisomerase_II"/>
</dbReference>
<dbReference type="Pfam" id="PF00204">
    <property type="entry name" value="DNA_gyraseB"/>
    <property type="match status" value="1"/>
</dbReference>
<dbReference type="PRINTS" id="PR00418">
    <property type="entry name" value="TPI2FAMILY"/>
</dbReference>
<evidence type="ECO:0000259" key="19">
    <source>
        <dbReference type="PROSITE" id="PS52040"/>
    </source>
</evidence>
<dbReference type="Pfam" id="PF02518">
    <property type="entry name" value="HATPase_c"/>
    <property type="match status" value="1"/>
</dbReference>
<name>A0A507E9E2_9FUNG</name>
<dbReference type="InterPro" id="IPR006171">
    <property type="entry name" value="TOPRIM_dom"/>
</dbReference>
<feature type="compositionally biased region" description="Low complexity" evidence="17">
    <location>
        <begin position="1234"/>
        <end position="1250"/>
    </location>
</feature>
<feature type="region of interest" description="Disordered" evidence="17">
    <location>
        <begin position="1413"/>
        <end position="1557"/>
    </location>
</feature>
<evidence type="ECO:0000256" key="4">
    <source>
        <dbReference type="ARBA" id="ARBA00011080"/>
    </source>
</evidence>
<comment type="cofactor">
    <cofactor evidence="2">
        <name>Ca(2+)</name>
        <dbReference type="ChEBI" id="CHEBI:29108"/>
    </cofactor>
</comment>
<gene>
    <name evidence="20" type="ORF">PhCBS80983_g01772</name>
</gene>
<evidence type="ECO:0000256" key="9">
    <source>
        <dbReference type="ARBA" id="ARBA00022840"/>
    </source>
</evidence>
<dbReference type="EMBL" id="QEAQ01000015">
    <property type="protein sequence ID" value="TPX60426.1"/>
    <property type="molecule type" value="Genomic_DNA"/>
</dbReference>
<dbReference type="Gene3D" id="3.30.1490.30">
    <property type="match status" value="1"/>
</dbReference>
<dbReference type="Proteomes" id="UP000318582">
    <property type="component" value="Unassembled WGS sequence"/>
</dbReference>
<dbReference type="SUPFAM" id="SSF55874">
    <property type="entry name" value="ATPase domain of HSP90 chaperone/DNA topoisomerase II/histidine kinase"/>
    <property type="match status" value="1"/>
</dbReference>
<dbReference type="Pfam" id="PF00521">
    <property type="entry name" value="DNA_topoisoIV"/>
    <property type="match status" value="1"/>
</dbReference>
<evidence type="ECO:0000256" key="5">
    <source>
        <dbReference type="ARBA" id="ARBA00012895"/>
    </source>
</evidence>